<sequence>MCNFTETPCSIKNSELTWHEAALVSRPPLGLVQVAFQSALLSAVPTDSPPSLLLFLFRPEPASLASETSQGPEDKGEVLGHPPAPLQDGALEFLSYPLLSPLPVITHARTQVTRRLVRQQSAVSSGCPLLNRRAFVPPTSCGSSIGGRAANGWT</sequence>
<evidence type="ECO:0000313" key="2">
    <source>
        <dbReference type="Proteomes" id="UP000593571"/>
    </source>
</evidence>
<organism evidence="1 2">
    <name type="scientific">Rousettus aegyptiacus</name>
    <name type="common">Egyptian fruit bat</name>
    <name type="synonym">Pteropus aegyptiacus</name>
    <dbReference type="NCBI Taxonomy" id="9407"/>
    <lineage>
        <taxon>Eukaryota</taxon>
        <taxon>Metazoa</taxon>
        <taxon>Chordata</taxon>
        <taxon>Craniata</taxon>
        <taxon>Vertebrata</taxon>
        <taxon>Euteleostomi</taxon>
        <taxon>Mammalia</taxon>
        <taxon>Eutheria</taxon>
        <taxon>Laurasiatheria</taxon>
        <taxon>Chiroptera</taxon>
        <taxon>Yinpterochiroptera</taxon>
        <taxon>Pteropodoidea</taxon>
        <taxon>Pteropodidae</taxon>
        <taxon>Rousettinae</taxon>
        <taxon>Rousettus</taxon>
    </lineage>
</organism>
<protein>
    <submittedName>
        <fullName evidence="1">Uncharacterized protein</fullName>
    </submittedName>
</protein>
<proteinExistence type="predicted"/>
<gene>
    <name evidence="1" type="ORF">HJG63_009607</name>
</gene>
<keyword evidence="2" id="KW-1185">Reference proteome</keyword>
<evidence type="ECO:0000313" key="1">
    <source>
        <dbReference type="EMBL" id="KAF6401546.1"/>
    </source>
</evidence>
<dbReference type="Proteomes" id="UP000593571">
    <property type="component" value="Unassembled WGS sequence"/>
</dbReference>
<dbReference type="EMBL" id="JACASE010000016">
    <property type="protein sequence ID" value="KAF6401546.1"/>
    <property type="molecule type" value="Genomic_DNA"/>
</dbReference>
<name>A0A7J8BSW0_ROUAE</name>
<reference evidence="1 2" key="1">
    <citation type="journal article" date="2020" name="Nature">
        <title>Six reference-quality genomes reveal evolution of bat adaptations.</title>
        <authorList>
            <person name="Jebb D."/>
            <person name="Huang Z."/>
            <person name="Pippel M."/>
            <person name="Hughes G.M."/>
            <person name="Lavrichenko K."/>
            <person name="Devanna P."/>
            <person name="Winkler S."/>
            <person name="Jermiin L.S."/>
            <person name="Skirmuntt E.C."/>
            <person name="Katzourakis A."/>
            <person name="Burkitt-Gray L."/>
            <person name="Ray D.A."/>
            <person name="Sullivan K.A.M."/>
            <person name="Roscito J.G."/>
            <person name="Kirilenko B.M."/>
            <person name="Davalos L.M."/>
            <person name="Corthals A.P."/>
            <person name="Power M.L."/>
            <person name="Jones G."/>
            <person name="Ransome R.D."/>
            <person name="Dechmann D.K.N."/>
            <person name="Locatelli A.G."/>
            <person name="Puechmaille S.J."/>
            <person name="Fedrigo O."/>
            <person name="Jarvis E.D."/>
            <person name="Hiller M."/>
            <person name="Vernes S.C."/>
            <person name="Myers E.W."/>
            <person name="Teeling E.C."/>
        </authorList>
    </citation>
    <scope>NUCLEOTIDE SEQUENCE [LARGE SCALE GENOMIC DNA]</scope>
    <source>
        <strain evidence="1">MRouAeg1</strain>
        <tissue evidence="1">Muscle</tissue>
    </source>
</reference>
<accession>A0A7J8BSW0</accession>
<dbReference type="AlphaFoldDB" id="A0A7J8BSW0"/>
<comment type="caution">
    <text evidence="1">The sequence shown here is derived from an EMBL/GenBank/DDBJ whole genome shotgun (WGS) entry which is preliminary data.</text>
</comment>